<evidence type="ECO:0000313" key="2">
    <source>
        <dbReference type="EMBL" id="MCS0600812.1"/>
    </source>
</evidence>
<organism evidence="2 3">
    <name type="scientific">Streptomyces pyxinicus</name>
    <dbReference type="NCBI Taxonomy" id="2970331"/>
    <lineage>
        <taxon>Bacteria</taxon>
        <taxon>Bacillati</taxon>
        <taxon>Actinomycetota</taxon>
        <taxon>Actinomycetes</taxon>
        <taxon>Kitasatosporales</taxon>
        <taxon>Streptomycetaceae</taxon>
        <taxon>Streptomyces</taxon>
    </lineage>
</organism>
<sequence length="159" mass="17540">MHTFPDPSEPKFVAEGEHPLWDAALATVNRDLAVTLPDQEPLRLVACPGWEDDEELLYVALHSGESHGNFLGPETTPDGALAVVAEAAQDTVMEMLWQVWPVCTLHGLGMHVAEDGGRASWWCAGTSRPADPAHTRAAVGELDTIHRPRRPNRKRRKPR</sequence>
<accession>A0ABT2AX33</accession>
<gene>
    <name evidence="2" type="ORF">NX794_06145</name>
</gene>
<keyword evidence="3" id="KW-1185">Reference proteome</keyword>
<feature type="compositionally biased region" description="Basic residues" evidence="1">
    <location>
        <begin position="147"/>
        <end position="159"/>
    </location>
</feature>
<reference evidence="2 3" key="1">
    <citation type="submission" date="2022-08" db="EMBL/GenBank/DDBJ databases">
        <authorList>
            <person name="Somphong A."/>
            <person name="Phongsopitanun W."/>
        </authorList>
    </citation>
    <scope>NUCLEOTIDE SEQUENCE [LARGE SCALE GENOMIC DNA]</scope>
    <source>
        <strain evidence="2 3">LP11</strain>
    </source>
</reference>
<dbReference type="Proteomes" id="UP001205612">
    <property type="component" value="Unassembled WGS sequence"/>
</dbReference>
<name>A0ABT2AX33_9ACTN</name>
<evidence type="ECO:0000256" key="1">
    <source>
        <dbReference type="SAM" id="MobiDB-lite"/>
    </source>
</evidence>
<evidence type="ECO:0000313" key="3">
    <source>
        <dbReference type="Proteomes" id="UP001205612"/>
    </source>
</evidence>
<dbReference type="RefSeq" id="WP_258777165.1">
    <property type="nucleotide sequence ID" value="NZ_JANUGP010000003.1"/>
</dbReference>
<feature type="region of interest" description="Disordered" evidence="1">
    <location>
        <begin position="129"/>
        <end position="159"/>
    </location>
</feature>
<comment type="caution">
    <text evidence="2">The sequence shown here is derived from an EMBL/GenBank/DDBJ whole genome shotgun (WGS) entry which is preliminary data.</text>
</comment>
<protein>
    <submittedName>
        <fullName evidence="2">Uncharacterized protein</fullName>
    </submittedName>
</protein>
<dbReference type="EMBL" id="JANUGP010000003">
    <property type="protein sequence ID" value="MCS0600812.1"/>
    <property type="molecule type" value="Genomic_DNA"/>
</dbReference>
<proteinExistence type="predicted"/>